<accession>A0A1H2JIZ9</accession>
<dbReference type="InterPro" id="IPR029063">
    <property type="entry name" value="SAM-dependent_MTases_sf"/>
</dbReference>
<dbReference type="Pfam" id="PF07103">
    <property type="entry name" value="DUF1365"/>
    <property type="match status" value="1"/>
</dbReference>
<dbReference type="Proteomes" id="UP000199608">
    <property type="component" value="Unassembled WGS sequence"/>
</dbReference>
<name>A0A1H2JIZ9_9BACT</name>
<dbReference type="EMBL" id="FNLL01000013">
    <property type="protein sequence ID" value="SDU56439.1"/>
    <property type="molecule type" value="Genomic_DNA"/>
</dbReference>
<dbReference type="PANTHER" id="PTHR43667:SF2">
    <property type="entry name" value="FATTY ACID C-METHYL TRANSFERASE"/>
    <property type="match status" value="1"/>
</dbReference>
<dbReference type="SUPFAM" id="SSF53335">
    <property type="entry name" value="S-adenosyl-L-methionine-dependent methyltransferases"/>
    <property type="match status" value="1"/>
</dbReference>
<protein>
    <submittedName>
        <fullName evidence="1">Cyclopropane-fatty-acyl-phospholipid synthase</fullName>
    </submittedName>
</protein>
<evidence type="ECO:0000313" key="1">
    <source>
        <dbReference type="EMBL" id="SDU56439.1"/>
    </source>
</evidence>
<dbReference type="InterPro" id="IPR050723">
    <property type="entry name" value="CFA/CMAS"/>
</dbReference>
<reference evidence="2" key="1">
    <citation type="submission" date="2016-10" db="EMBL/GenBank/DDBJ databases">
        <authorList>
            <person name="Varghese N."/>
            <person name="Submissions S."/>
        </authorList>
    </citation>
    <scope>NUCLEOTIDE SEQUENCE [LARGE SCALE GENOMIC DNA]</scope>
    <source>
        <strain evidence="2">DSM 3384</strain>
    </source>
</reference>
<gene>
    <name evidence="1" type="ORF">SAMN04487931_1135</name>
</gene>
<dbReference type="RefSeq" id="WP_092237210.1">
    <property type="nucleotide sequence ID" value="NZ_FNLL01000013.1"/>
</dbReference>
<dbReference type="InterPro" id="IPR010775">
    <property type="entry name" value="DUF1365"/>
</dbReference>
<evidence type="ECO:0000313" key="2">
    <source>
        <dbReference type="Proteomes" id="UP000199608"/>
    </source>
</evidence>
<proteinExistence type="predicted"/>
<dbReference type="AlphaFoldDB" id="A0A1H2JIZ9"/>
<dbReference type="PANTHER" id="PTHR43667">
    <property type="entry name" value="CYCLOPROPANE-FATTY-ACYL-PHOSPHOLIPID SYNTHASE"/>
    <property type="match status" value="1"/>
</dbReference>
<keyword evidence="2" id="KW-1185">Reference proteome</keyword>
<dbReference type="CDD" id="cd02440">
    <property type="entry name" value="AdoMet_MTases"/>
    <property type="match status" value="1"/>
</dbReference>
<dbReference type="Pfam" id="PF02353">
    <property type="entry name" value="CMAS"/>
    <property type="match status" value="1"/>
</dbReference>
<sequence length="653" mass="75305">MNSRIYTGTIEHRRFTPVDHRLCYPIYMYALDVDELPLIDQWFPFFGVNRFGVSAIHNKDYLSSGNQSIKQKLNQLFDQYRIDESIISVIMVTSARYFNYVFNPVNFYYCFSKNKALIGIVAEVNNTYGERHHYVLTKKILPSKGCLVRYTTPKVFHVSPFNRIEGNYDFCFSDIGEQLDIRITLVHKEKKIMEAVLKARANPLTRKNHFKTLLKHPFAPHLSIPRIYTHAYKLYFQKKLTFNPKPAPANSMTLSKQKPGLIESICQKILVDAFKKITIGCLTMRLPNGKTIRFCRSGGDTQARIDIKDFGFFPRVVMDGEIGFGEAYMHGEWETPDLVKLLEVLIHNRDKFSDGNLFTSILTRTREKLAHDQRKNTIKNTRQNIAAHYDLSNEFYQLFLDRQMIYSSGIFRDTTASLEDAQIQKMTKILEMAGVDSTHHLLEIGCGWGGFAVFAAASTGCRVTGITVSKAQYEKACQRVEKEGLTGRVNILFQDYRHTKGVYDRIVSIEMIEAVGPQFLGQYFQQCCKLLKPGGTMVCQAITIPDERYDTYCRQRDWIQKHIFPGGHLPCLKVLNDAISQHTDFKITVIDHIGLHYAKTLAHWRDRFISCRQDVEAMGFDRAFIRKWIYYLSICEAGFKTSAIDGIQMAMHR</sequence>
<organism evidence="1 2">
    <name type="scientific">Desulfobacula phenolica</name>
    <dbReference type="NCBI Taxonomy" id="90732"/>
    <lineage>
        <taxon>Bacteria</taxon>
        <taxon>Pseudomonadati</taxon>
        <taxon>Thermodesulfobacteriota</taxon>
        <taxon>Desulfobacteria</taxon>
        <taxon>Desulfobacterales</taxon>
        <taxon>Desulfobacteraceae</taxon>
        <taxon>Desulfobacula</taxon>
    </lineage>
</organism>
<dbReference type="Gene3D" id="3.40.50.150">
    <property type="entry name" value="Vaccinia Virus protein VP39"/>
    <property type="match status" value="1"/>
</dbReference>